<feature type="compositionally biased region" description="Basic and acidic residues" evidence="4">
    <location>
        <begin position="822"/>
        <end position="858"/>
    </location>
</feature>
<feature type="region of interest" description="Disordered" evidence="4">
    <location>
        <begin position="1038"/>
        <end position="1063"/>
    </location>
</feature>
<sequence>MVLIKRKPIIYTPLPSLSTVLQPLSVTENQPSPAPGASGSVDGEQAGPPIPADADNDDEQMERLQKVFRGEFEGAQGNVGPGKGKKAGTKLLNPLPTAPTTHVADGASESVAQQANGNGATSTPAEGLQNGEHHANGTAEEKPVHWRIWDRECFYLPETGEIFTDYESFVARVTFYQQPLYSCESTAKSNISFYKAYQSELRETRALHTKFPKQLKVPVLKAVQFQIEGKMESLVESIFERFHNRFFDDERVFVDVEGDKYLARIVKTFPPRSRASTSSDPITPHALASDLNMPSEELNELDDPMKYFYNVRLIEKGSEEDLPPDYASNGRSTTGDEGESWGGSVMEVQADKISRERTQFSRIMLKRFFKDCLTRETAVYSPWLLKPQVAERYGLPMEMSEEVKQRIAEYKERKMESRKREREERLGLNQPPPEVEAPEEEKPKPKKIKKEEEKPVEEEPPKVKKPTIKYPCDDLLLEYSETVDQPAGRLKVRPPLDRSLPFGDQFEKFLMSWSFLNAMGKPLNLSAFNIDDYEQALYHQDPWTSPTPLMVEIHATLLNALIRDIVAGQPPVGPITLTGRSADNDTDYWEGKKGATAETLRPIVEPLAANWNQKFLKVSDQRKGWESALAGCLWERATLDTLPNYLDNILHMTFEDKPAPTRPTWSTGPANVTAANGLIPSKPEKRWFTLHHTSKLDIIAFLIELVAQTASIRDYMEEETAALTENRKEQIEVKRECRRIEAEIVALIPKEEGETAAADPDAPKSERGTSVDPSVNGRLENGTNTERDELESSPALMDEDLSELDPEDGPNATAASRRRAMKEKAQEREAEEALRLAKAAEDRARSKETKQQAAERKRLNDELAQLSTRLRHIDYESRAHFGALRARSLASDRFGNKVWWIDGAGSSPLMNDKGQITFGTGRIYVQGADEQELEVMRLALEDKAPTKEEVEKRREEEEGGRLRPGEWGAYDTIEQLQAFMKWLNPRGQRDLHLLKALRNWQSEIEAGIHKRRVTTGLEETNEGDEPVKKSRPVRKVVAAGGMDRNDDEGGGFQVWKNRRAKDK</sequence>
<feature type="region of interest" description="Disordered" evidence="4">
    <location>
        <begin position="320"/>
        <end position="342"/>
    </location>
</feature>
<evidence type="ECO:0000313" key="7">
    <source>
        <dbReference type="EMBL" id="KAK1921533.1"/>
    </source>
</evidence>
<evidence type="ECO:0000256" key="1">
    <source>
        <dbReference type="ARBA" id="ARBA00004123"/>
    </source>
</evidence>
<evidence type="ECO:0000256" key="4">
    <source>
        <dbReference type="SAM" id="MobiDB-lite"/>
    </source>
</evidence>
<dbReference type="GO" id="GO:0031509">
    <property type="term" value="P:subtelomeric heterochromatin formation"/>
    <property type="evidence" value="ECO:0007669"/>
    <property type="project" value="TreeGrafter"/>
</dbReference>
<dbReference type="InterPro" id="IPR028941">
    <property type="entry name" value="WHIM2_dom"/>
</dbReference>
<dbReference type="SMART" id="SM00571">
    <property type="entry name" value="DDT"/>
    <property type="match status" value="1"/>
</dbReference>
<dbReference type="Proteomes" id="UP001182556">
    <property type="component" value="Unassembled WGS sequence"/>
</dbReference>
<dbReference type="InterPro" id="IPR013136">
    <property type="entry name" value="WSTF_Acf1_Cbp146"/>
</dbReference>
<name>A0AAD9CVU2_PAPLA</name>
<dbReference type="PROSITE" id="PS51136">
    <property type="entry name" value="WAC"/>
    <property type="match status" value="1"/>
</dbReference>
<comment type="caution">
    <text evidence="7">The sequence shown here is derived from an EMBL/GenBank/DDBJ whole genome shotgun (WGS) entry which is preliminary data.</text>
</comment>
<keyword evidence="2 3" id="KW-0539">Nucleus</keyword>
<feature type="region of interest" description="Disordered" evidence="4">
    <location>
        <begin position="72"/>
        <end position="140"/>
    </location>
</feature>
<gene>
    <name evidence="7" type="ORF">DB88DRAFT_498232</name>
</gene>
<dbReference type="Pfam" id="PF02791">
    <property type="entry name" value="DDT"/>
    <property type="match status" value="1"/>
</dbReference>
<evidence type="ECO:0000259" key="6">
    <source>
        <dbReference type="PROSITE" id="PS51136"/>
    </source>
</evidence>
<dbReference type="InterPro" id="IPR018501">
    <property type="entry name" value="DDT_dom"/>
</dbReference>
<dbReference type="PANTHER" id="PTHR32075:SF6">
    <property type="entry name" value="ISWI CHROMATIN-REMODELING COMPLEX SUBUNIT YPL216W-RELATED"/>
    <property type="match status" value="1"/>
</dbReference>
<feature type="compositionally biased region" description="Basic and acidic residues" evidence="4">
    <location>
        <begin position="412"/>
        <end position="426"/>
    </location>
</feature>
<keyword evidence="8" id="KW-1185">Reference proteome</keyword>
<feature type="region of interest" description="Disordered" evidence="4">
    <location>
        <begin position="25"/>
        <end position="57"/>
    </location>
</feature>
<evidence type="ECO:0000256" key="3">
    <source>
        <dbReference type="PROSITE-ProRule" id="PRU00475"/>
    </source>
</evidence>
<evidence type="ECO:0000313" key="8">
    <source>
        <dbReference type="Proteomes" id="UP001182556"/>
    </source>
</evidence>
<accession>A0AAD9CVU2</accession>
<dbReference type="AlphaFoldDB" id="A0AAD9CVU2"/>
<dbReference type="Pfam" id="PF15613">
    <property type="entry name" value="WSD"/>
    <property type="match status" value="1"/>
</dbReference>
<evidence type="ECO:0000256" key="2">
    <source>
        <dbReference type="ARBA" id="ARBA00023242"/>
    </source>
</evidence>
<dbReference type="PANTHER" id="PTHR32075">
    <property type="entry name" value="ISWI CHROMATIN-REMODELING COMPLEX SUBUNIT YPL216W-RELATED"/>
    <property type="match status" value="1"/>
</dbReference>
<feature type="compositionally biased region" description="Acidic residues" evidence="4">
    <location>
        <begin position="797"/>
        <end position="808"/>
    </location>
</feature>
<protein>
    <submittedName>
        <fullName evidence="7">Uncharacterized protein</fullName>
    </submittedName>
</protein>
<feature type="region of interest" description="Disordered" evidence="4">
    <location>
        <begin position="412"/>
        <end position="467"/>
    </location>
</feature>
<feature type="compositionally biased region" description="Polar residues" evidence="4">
    <location>
        <begin position="110"/>
        <end position="124"/>
    </location>
</feature>
<dbReference type="GO" id="GO:0000785">
    <property type="term" value="C:chromatin"/>
    <property type="evidence" value="ECO:0007669"/>
    <property type="project" value="UniProtKB-ARBA"/>
</dbReference>
<dbReference type="GO" id="GO:0005634">
    <property type="term" value="C:nucleus"/>
    <property type="evidence" value="ECO:0007669"/>
    <property type="project" value="UniProtKB-SubCell"/>
</dbReference>
<proteinExistence type="predicted"/>
<evidence type="ECO:0000259" key="5">
    <source>
        <dbReference type="PROSITE" id="PS50827"/>
    </source>
</evidence>
<dbReference type="PROSITE" id="PS50827">
    <property type="entry name" value="DDT"/>
    <property type="match status" value="1"/>
</dbReference>
<dbReference type="EMBL" id="JAODAN010000010">
    <property type="protein sequence ID" value="KAK1921533.1"/>
    <property type="molecule type" value="Genomic_DNA"/>
</dbReference>
<organism evidence="7 8">
    <name type="scientific">Papiliotrema laurentii</name>
    <name type="common">Cryptococcus laurentii</name>
    <dbReference type="NCBI Taxonomy" id="5418"/>
    <lineage>
        <taxon>Eukaryota</taxon>
        <taxon>Fungi</taxon>
        <taxon>Dikarya</taxon>
        <taxon>Basidiomycota</taxon>
        <taxon>Agaricomycotina</taxon>
        <taxon>Tremellomycetes</taxon>
        <taxon>Tremellales</taxon>
        <taxon>Rhynchogastremaceae</taxon>
        <taxon>Papiliotrema</taxon>
    </lineage>
</organism>
<comment type="subcellular location">
    <subcellularLocation>
        <location evidence="1 3">Nucleus</location>
    </subcellularLocation>
</comment>
<feature type="domain" description="WAC" evidence="6">
    <location>
        <begin position="151"/>
        <end position="260"/>
    </location>
</feature>
<feature type="compositionally biased region" description="Basic and acidic residues" evidence="4">
    <location>
        <begin position="449"/>
        <end position="462"/>
    </location>
</feature>
<feature type="compositionally biased region" description="Basic and acidic residues" evidence="4">
    <location>
        <begin position="131"/>
        <end position="140"/>
    </location>
</feature>
<feature type="region of interest" description="Disordered" evidence="4">
    <location>
        <begin position="751"/>
        <end position="858"/>
    </location>
</feature>
<dbReference type="GO" id="GO:0000781">
    <property type="term" value="C:chromosome, telomeric region"/>
    <property type="evidence" value="ECO:0007669"/>
    <property type="project" value="GOC"/>
</dbReference>
<dbReference type="Pfam" id="PF10537">
    <property type="entry name" value="WAC_Acf1_DNA_bd"/>
    <property type="match status" value="1"/>
</dbReference>
<feature type="domain" description="DDT" evidence="5">
    <location>
        <begin position="503"/>
        <end position="567"/>
    </location>
</feature>
<reference evidence="7" key="1">
    <citation type="submission" date="2023-02" db="EMBL/GenBank/DDBJ databases">
        <title>Identification and recombinant expression of a fungal hydrolase from Papiliotrema laurentii that hydrolyzes apple cutin and clears colloidal polyester polyurethane.</title>
        <authorList>
            <consortium name="DOE Joint Genome Institute"/>
            <person name="Roman V.A."/>
            <person name="Bojanowski C."/>
            <person name="Crable B.R."/>
            <person name="Wagner D.N."/>
            <person name="Hung C.S."/>
            <person name="Nadeau L.J."/>
            <person name="Schratz L."/>
            <person name="Haridas S."/>
            <person name="Pangilinan J."/>
            <person name="Lipzen A."/>
            <person name="Na H."/>
            <person name="Yan M."/>
            <person name="Ng V."/>
            <person name="Grigoriev I.V."/>
            <person name="Spatafora J.W."/>
            <person name="Barlow D."/>
            <person name="Biffinger J."/>
            <person name="Kelley-Loughnane N."/>
            <person name="Varaljay V.A."/>
            <person name="Crookes-Goodson W.J."/>
        </authorList>
    </citation>
    <scope>NUCLEOTIDE SEQUENCE</scope>
    <source>
        <strain evidence="7">5307AH</strain>
    </source>
</reference>